<dbReference type="Gene3D" id="3.40.190.10">
    <property type="entry name" value="Periplasmic binding protein-like II"/>
    <property type="match status" value="1"/>
</dbReference>
<sequence length="325" mass="34683">MTIKTIAGALAIGAGLALAGLGTSSALAASAGDYPSRPVHYIIPFGPGGESDITARLQQPIFQQITGQDMVVEYKPGGGGAVGWSQLNSSKGDGYTIMGSNLPHIIVKPLMGSVGFETDDLVNVFMFQYTPDAIVVNKDSEFKTLEDLIKYAKANPGRLTLSGSGTGTANHLANVRFNKLTDTKTTYIPFKGTGAAYAAMRGGQVKAEWGYSTVAANHPDEVRLLAVSTDERLPLFPDVPTLKEKGIDMVGGAYRGVAVPKSTPEPVRQKLSDLIGEVNASDKFKQEMKDRGFVLLNVPYDKIDDFMAEKTKVYTDLATEAGLIK</sequence>
<name>A0ABV7EQ11_9GAMM</name>
<accession>A0ABV7EQ11</accession>
<dbReference type="EMBL" id="JBHRSS010000003">
    <property type="protein sequence ID" value="MFC3103963.1"/>
    <property type="molecule type" value="Genomic_DNA"/>
</dbReference>
<keyword evidence="4" id="KW-1185">Reference proteome</keyword>
<dbReference type="RefSeq" id="WP_380688492.1">
    <property type="nucleotide sequence ID" value="NZ_JBHRSS010000003.1"/>
</dbReference>
<comment type="similarity">
    <text evidence="1">Belongs to the UPF0065 (bug) family.</text>
</comment>
<gene>
    <name evidence="3" type="ORF">ACFOSU_08665</name>
</gene>
<dbReference type="PANTHER" id="PTHR42928:SF5">
    <property type="entry name" value="BLR1237 PROTEIN"/>
    <property type="match status" value="1"/>
</dbReference>
<evidence type="ECO:0000313" key="4">
    <source>
        <dbReference type="Proteomes" id="UP001595462"/>
    </source>
</evidence>
<reference evidence="4" key="1">
    <citation type="journal article" date="2019" name="Int. J. Syst. Evol. Microbiol.">
        <title>The Global Catalogue of Microorganisms (GCM) 10K type strain sequencing project: providing services to taxonomists for standard genome sequencing and annotation.</title>
        <authorList>
            <consortium name="The Broad Institute Genomics Platform"/>
            <consortium name="The Broad Institute Genome Sequencing Center for Infectious Disease"/>
            <person name="Wu L."/>
            <person name="Ma J."/>
        </authorList>
    </citation>
    <scope>NUCLEOTIDE SEQUENCE [LARGE SCALE GENOMIC DNA]</scope>
    <source>
        <strain evidence="4">KCTC 52640</strain>
    </source>
</reference>
<keyword evidence="2" id="KW-0732">Signal</keyword>
<proteinExistence type="inferred from homology"/>
<dbReference type="SUPFAM" id="SSF53850">
    <property type="entry name" value="Periplasmic binding protein-like II"/>
    <property type="match status" value="1"/>
</dbReference>
<dbReference type="InterPro" id="IPR042100">
    <property type="entry name" value="Bug_dom1"/>
</dbReference>
<dbReference type="Proteomes" id="UP001595462">
    <property type="component" value="Unassembled WGS sequence"/>
</dbReference>
<dbReference type="PIRSF" id="PIRSF017082">
    <property type="entry name" value="YflP"/>
    <property type="match status" value="1"/>
</dbReference>
<dbReference type="PANTHER" id="PTHR42928">
    <property type="entry name" value="TRICARBOXYLATE-BINDING PROTEIN"/>
    <property type="match status" value="1"/>
</dbReference>
<feature type="signal peptide" evidence="2">
    <location>
        <begin position="1"/>
        <end position="28"/>
    </location>
</feature>
<dbReference type="Gene3D" id="3.40.190.150">
    <property type="entry name" value="Bordetella uptake gene, domain 1"/>
    <property type="match status" value="1"/>
</dbReference>
<protein>
    <submittedName>
        <fullName evidence="3">Tripartite tricarboxylate transporter substrate binding protein</fullName>
    </submittedName>
</protein>
<dbReference type="CDD" id="cd07012">
    <property type="entry name" value="PBP2_Bug_TTT"/>
    <property type="match status" value="1"/>
</dbReference>
<dbReference type="Pfam" id="PF03401">
    <property type="entry name" value="TctC"/>
    <property type="match status" value="1"/>
</dbReference>
<evidence type="ECO:0000313" key="3">
    <source>
        <dbReference type="EMBL" id="MFC3103963.1"/>
    </source>
</evidence>
<comment type="caution">
    <text evidence="3">The sequence shown here is derived from an EMBL/GenBank/DDBJ whole genome shotgun (WGS) entry which is preliminary data.</text>
</comment>
<organism evidence="3 4">
    <name type="scientific">Salinisphaera aquimarina</name>
    <dbReference type="NCBI Taxonomy" id="2094031"/>
    <lineage>
        <taxon>Bacteria</taxon>
        <taxon>Pseudomonadati</taxon>
        <taxon>Pseudomonadota</taxon>
        <taxon>Gammaproteobacteria</taxon>
        <taxon>Salinisphaerales</taxon>
        <taxon>Salinisphaeraceae</taxon>
        <taxon>Salinisphaera</taxon>
    </lineage>
</organism>
<evidence type="ECO:0000256" key="2">
    <source>
        <dbReference type="SAM" id="SignalP"/>
    </source>
</evidence>
<evidence type="ECO:0000256" key="1">
    <source>
        <dbReference type="ARBA" id="ARBA00006987"/>
    </source>
</evidence>
<feature type="chain" id="PRO_5045061748" evidence="2">
    <location>
        <begin position="29"/>
        <end position="325"/>
    </location>
</feature>
<dbReference type="InterPro" id="IPR005064">
    <property type="entry name" value="BUG"/>
</dbReference>